<feature type="compositionally biased region" description="Basic and acidic residues" evidence="1">
    <location>
        <begin position="120"/>
        <end position="141"/>
    </location>
</feature>
<evidence type="ECO:0000313" key="4">
    <source>
        <dbReference type="EMBL" id="KJK76992.1"/>
    </source>
</evidence>
<gene>
    <name evidence="4" type="ORF">H634G_08034</name>
</gene>
<dbReference type="Gene3D" id="3.30.70.80">
    <property type="entry name" value="Peptidase S8 propeptide/proteinase inhibitor I9"/>
    <property type="match status" value="1"/>
</dbReference>
<sequence length="651" mass="72451">MKFMHWSLVASALLQSAAAAPQDTGKNADATQELGHIVVLKQGLKDEHLDKHLDWVNEIHKGSLNSRDGANGQEKGVKHTYRSESIGFHGYSGRFSDEVLKQIKDHEHVDFVEEDKRNTLEIDTREEVQGDKLPEPDKVDTPPESVGNQNKNNAVGRLTRGQGYNTFLEKGRIADAVIWPENKKRAEPDAPAAGAGNDAAQNEIVFDFTPPTTDLGDFEGVDAAEYFKTPKPDEVKNRITEKLKKLKEERKKQREEKKKLLESNNLQSRADDPNCPGTLRKEYKFVEDYNTYLETVGISGSAAISGWGQSASVHGNYLNQAKLNKNSLTYVAILNVERQLSQPGGFQFNTARYKPGRFAKDFGDRWIHGFKTGGKMVARVTFTFKDDTKAKDVKAHAEAALSFWGVKGDLSVDVKKGMEEVNKHTNVDVSLIYEGELAIFMGDKEGSPKSISFGSAEAVLSQVKSWADKFESYACKHDYAYGPLLDEYDVVPGFSDLEDSPEAPDYDIARLYAVEILALLVKIDEQKNILDSAKELDDKKKREVKTAAIKMVSEGKKWVKTAEEDPGKAEEQAEELMKNLSANFIDKYRGDVASALKVNDPAGFAKCKKLANDKARECNNTHKDKQDGVDIIEFCAKEANDVLNQCRAGTL</sequence>
<evidence type="ECO:0000256" key="1">
    <source>
        <dbReference type="SAM" id="MobiDB-lite"/>
    </source>
</evidence>
<evidence type="ECO:0000259" key="3">
    <source>
        <dbReference type="Pfam" id="PF05922"/>
    </source>
</evidence>
<feature type="domain" description="Inhibitor I9" evidence="3">
    <location>
        <begin position="36"/>
        <end position="117"/>
    </location>
</feature>
<keyword evidence="2" id="KW-0732">Signal</keyword>
<dbReference type="SUPFAM" id="SSF54897">
    <property type="entry name" value="Protease propeptides/inhibitors"/>
    <property type="match status" value="1"/>
</dbReference>
<dbReference type="Proteomes" id="UP000054544">
    <property type="component" value="Unassembled WGS sequence"/>
</dbReference>
<feature type="region of interest" description="Disordered" evidence="1">
    <location>
        <begin position="246"/>
        <end position="274"/>
    </location>
</feature>
<dbReference type="OrthoDB" id="4933784at2759"/>
<dbReference type="Pfam" id="PF05922">
    <property type="entry name" value="Inhibitor_I9"/>
    <property type="match status" value="1"/>
</dbReference>
<dbReference type="AlphaFoldDB" id="A0A0D9NSF2"/>
<dbReference type="EMBL" id="KE384742">
    <property type="protein sequence ID" value="KJK76992.1"/>
    <property type="molecule type" value="Genomic_DNA"/>
</dbReference>
<feature type="region of interest" description="Disordered" evidence="1">
    <location>
        <begin position="120"/>
        <end position="157"/>
    </location>
</feature>
<dbReference type="InterPro" id="IPR010259">
    <property type="entry name" value="S8pro/Inhibitor_I9"/>
</dbReference>
<feature type="compositionally biased region" description="Basic and acidic residues" evidence="1">
    <location>
        <begin position="246"/>
        <end position="261"/>
    </location>
</feature>
<accession>A0A0D9NSF2</accession>
<keyword evidence="5" id="KW-1185">Reference proteome</keyword>
<proteinExistence type="predicted"/>
<evidence type="ECO:0000313" key="5">
    <source>
        <dbReference type="Proteomes" id="UP000054544"/>
    </source>
</evidence>
<reference evidence="5" key="1">
    <citation type="journal article" date="2014" name="BMC Genomics">
        <title>The genome sequence of the biocontrol fungus Metarhizium anisopliae and comparative genomics of Metarhizium species.</title>
        <authorList>
            <person name="Pattemore J.A."/>
            <person name="Hane J.K."/>
            <person name="Williams A.H."/>
            <person name="Wilson B.A."/>
            <person name="Stodart B.J."/>
            <person name="Ash G.J."/>
        </authorList>
    </citation>
    <scope>NUCLEOTIDE SEQUENCE [LARGE SCALE GENOMIC DNA]</scope>
    <source>
        <strain evidence="5">BRIP 53293</strain>
    </source>
</reference>
<feature type="signal peptide" evidence="2">
    <location>
        <begin position="1"/>
        <end position="19"/>
    </location>
</feature>
<protein>
    <recommendedName>
        <fullName evidence="3">Inhibitor I9 domain-containing protein</fullName>
    </recommendedName>
</protein>
<dbReference type="InterPro" id="IPR037045">
    <property type="entry name" value="S8pro/Inhibitor_I9_sf"/>
</dbReference>
<organism evidence="4 5">
    <name type="scientific">Metarhizium anisopliae BRIP 53293</name>
    <dbReference type="NCBI Taxonomy" id="1291518"/>
    <lineage>
        <taxon>Eukaryota</taxon>
        <taxon>Fungi</taxon>
        <taxon>Dikarya</taxon>
        <taxon>Ascomycota</taxon>
        <taxon>Pezizomycotina</taxon>
        <taxon>Sordariomycetes</taxon>
        <taxon>Hypocreomycetidae</taxon>
        <taxon>Hypocreales</taxon>
        <taxon>Clavicipitaceae</taxon>
        <taxon>Metarhizium</taxon>
    </lineage>
</organism>
<name>A0A0D9NSF2_METAN</name>
<dbReference type="STRING" id="1291518.A0A0D9NSF2"/>
<evidence type="ECO:0000256" key="2">
    <source>
        <dbReference type="SAM" id="SignalP"/>
    </source>
</evidence>
<feature type="chain" id="PRO_5002341995" description="Inhibitor I9 domain-containing protein" evidence="2">
    <location>
        <begin position="20"/>
        <end position="651"/>
    </location>
</feature>